<proteinExistence type="predicted"/>
<dbReference type="EMBL" id="JABSTR010000001">
    <property type="protein sequence ID" value="KAH9361892.1"/>
    <property type="molecule type" value="Genomic_DNA"/>
</dbReference>
<reference evidence="2 3" key="1">
    <citation type="journal article" date="2020" name="Cell">
        <title>Large-Scale Comparative Analyses of Tick Genomes Elucidate Their Genetic Diversity and Vector Capacities.</title>
        <authorList>
            <consortium name="Tick Genome and Microbiome Consortium (TIGMIC)"/>
            <person name="Jia N."/>
            <person name="Wang J."/>
            <person name="Shi W."/>
            <person name="Du L."/>
            <person name="Sun Y."/>
            <person name="Zhan W."/>
            <person name="Jiang J.F."/>
            <person name="Wang Q."/>
            <person name="Zhang B."/>
            <person name="Ji P."/>
            <person name="Bell-Sakyi L."/>
            <person name="Cui X.M."/>
            <person name="Yuan T.T."/>
            <person name="Jiang B.G."/>
            <person name="Yang W.F."/>
            <person name="Lam T.T."/>
            <person name="Chang Q.C."/>
            <person name="Ding S.J."/>
            <person name="Wang X.J."/>
            <person name="Zhu J.G."/>
            <person name="Ruan X.D."/>
            <person name="Zhao L."/>
            <person name="Wei J.T."/>
            <person name="Ye R.Z."/>
            <person name="Que T.C."/>
            <person name="Du C.H."/>
            <person name="Zhou Y.H."/>
            <person name="Cheng J.X."/>
            <person name="Dai P.F."/>
            <person name="Guo W.B."/>
            <person name="Han X.H."/>
            <person name="Huang E.J."/>
            <person name="Li L.F."/>
            <person name="Wei W."/>
            <person name="Gao Y.C."/>
            <person name="Liu J.Z."/>
            <person name="Shao H.Z."/>
            <person name="Wang X."/>
            <person name="Wang C.C."/>
            <person name="Yang T.C."/>
            <person name="Huo Q.B."/>
            <person name="Li W."/>
            <person name="Chen H.Y."/>
            <person name="Chen S.E."/>
            <person name="Zhou L.G."/>
            <person name="Ni X.B."/>
            <person name="Tian J.H."/>
            <person name="Sheng Y."/>
            <person name="Liu T."/>
            <person name="Pan Y.S."/>
            <person name="Xia L.Y."/>
            <person name="Li J."/>
            <person name="Zhao F."/>
            <person name="Cao W.C."/>
        </authorList>
    </citation>
    <scope>NUCLEOTIDE SEQUENCE [LARGE SCALE GENOMIC DNA]</scope>
    <source>
        <strain evidence="2">HaeL-2018</strain>
    </source>
</reference>
<feature type="region of interest" description="Disordered" evidence="1">
    <location>
        <begin position="39"/>
        <end position="100"/>
    </location>
</feature>
<keyword evidence="3" id="KW-1185">Reference proteome</keyword>
<evidence type="ECO:0000313" key="2">
    <source>
        <dbReference type="EMBL" id="KAH9361892.1"/>
    </source>
</evidence>
<name>A0A9J6FJ29_HAELO</name>
<dbReference type="AlphaFoldDB" id="A0A9J6FJ29"/>
<evidence type="ECO:0000313" key="3">
    <source>
        <dbReference type="Proteomes" id="UP000821853"/>
    </source>
</evidence>
<evidence type="ECO:0000256" key="1">
    <source>
        <dbReference type="SAM" id="MobiDB-lite"/>
    </source>
</evidence>
<dbReference type="Proteomes" id="UP000821853">
    <property type="component" value="Chromosome 1"/>
</dbReference>
<accession>A0A9J6FJ29</accession>
<gene>
    <name evidence="2" type="ORF">HPB48_003699</name>
</gene>
<organism evidence="2 3">
    <name type="scientific">Haemaphysalis longicornis</name>
    <name type="common">Bush tick</name>
    <dbReference type="NCBI Taxonomy" id="44386"/>
    <lineage>
        <taxon>Eukaryota</taxon>
        <taxon>Metazoa</taxon>
        <taxon>Ecdysozoa</taxon>
        <taxon>Arthropoda</taxon>
        <taxon>Chelicerata</taxon>
        <taxon>Arachnida</taxon>
        <taxon>Acari</taxon>
        <taxon>Parasitiformes</taxon>
        <taxon>Ixodida</taxon>
        <taxon>Ixodoidea</taxon>
        <taxon>Ixodidae</taxon>
        <taxon>Haemaphysalinae</taxon>
        <taxon>Haemaphysalis</taxon>
    </lineage>
</organism>
<protein>
    <submittedName>
        <fullName evidence="2">Uncharacterized protein</fullName>
    </submittedName>
</protein>
<sequence>MISRSRPALAEDRRPGCRSVVLKPARASVATALIDDVRTAAAVSPDAPRTYQQVQEPRDRKVRPSTEVTPSHEAHDGAARTNTPSMEEDTSRRELPRRRV</sequence>
<dbReference type="VEuPathDB" id="VectorBase:HLOH_063070"/>
<comment type="caution">
    <text evidence="2">The sequence shown here is derived from an EMBL/GenBank/DDBJ whole genome shotgun (WGS) entry which is preliminary data.</text>
</comment>
<feature type="compositionally biased region" description="Basic and acidic residues" evidence="1">
    <location>
        <begin position="56"/>
        <end position="78"/>
    </location>
</feature>